<dbReference type="GO" id="GO:0035372">
    <property type="term" value="P:protein localization to microtubule"/>
    <property type="evidence" value="ECO:0007669"/>
    <property type="project" value="UniProtKB-ARBA"/>
</dbReference>
<feature type="compositionally biased region" description="Polar residues" evidence="10">
    <location>
        <begin position="130"/>
        <end position="147"/>
    </location>
</feature>
<accession>A0A0L0S625</accession>
<dbReference type="Gene3D" id="1.20.5.1430">
    <property type="match status" value="1"/>
</dbReference>
<dbReference type="OrthoDB" id="2119228at2759"/>
<dbReference type="PANTHER" id="PTHR10623">
    <property type="entry name" value="MICROTUBULE-ASSOCIATED PROTEIN RP/EB FAMILY MEMBER"/>
    <property type="match status" value="1"/>
</dbReference>
<dbReference type="Proteomes" id="UP000054350">
    <property type="component" value="Unassembled WGS sequence"/>
</dbReference>
<evidence type="ECO:0008006" key="15">
    <source>
        <dbReference type="Google" id="ProtNLM"/>
    </source>
</evidence>
<dbReference type="PROSITE" id="PS51230">
    <property type="entry name" value="EB1_C"/>
    <property type="match status" value="1"/>
</dbReference>
<keyword evidence="6" id="KW-0498">Mitosis</keyword>
<keyword evidence="3" id="KW-0963">Cytoplasm</keyword>
<evidence type="ECO:0000259" key="12">
    <source>
        <dbReference type="PROSITE" id="PS51230"/>
    </source>
</evidence>
<evidence type="ECO:0000256" key="6">
    <source>
        <dbReference type="ARBA" id="ARBA00022776"/>
    </source>
</evidence>
<reference evidence="14" key="2">
    <citation type="submission" date="2009-11" db="EMBL/GenBank/DDBJ databases">
        <title>The Genome Sequence of Allomyces macrogynus strain ATCC 38327.</title>
        <authorList>
            <consortium name="The Broad Institute Genome Sequencing Platform"/>
            <person name="Russ C."/>
            <person name="Cuomo C."/>
            <person name="Shea T."/>
            <person name="Young S.K."/>
            <person name="Zeng Q."/>
            <person name="Koehrsen M."/>
            <person name="Haas B."/>
            <person name="Borodovsky M."/>
            <person name="Guigo R."/>
            <person name="Alvarado L."/>
            <person name="Berlin A."/>
            <person name="Borenstein D."/>
            <person name="Chen Z."/>
            <person name="Engels R."/>
            <person name="Freedman E."/>
            <person name="Gellesch M."/>
            <person name="Goldberg J."/>
            <person name="Griggs A."/>
            <person name="Gujja S."/>
            <person name="Heiman D."/>
            <person name="Hepburn T."/>
            <person name="Howarth C."/>
            <person name="Jen D."/>
            <person name="Larson L."/>
            <person name="Lewis B."/>
            <person name="Mehta T."/>
            <person name="Park D."/>
            <person name="Pearson M."/>
            <person name="Roberts A."/>
            <person name="Saif S."/>
            <person name="Shenoy N."/>
            <person name="Sisk P."/>
            <person name="Stolte C."/>
            <person name="Sykes S."/>
            <person name="Walk T."/>
            <person name="White J."/>
            <person name="Yandava C."/>
            <person name="Burger G."/>
            <person name="Gray M.W."/>
            <person name="Holland P.W.H."/>
            <person name="King N."/>
            <person name="Lang F.B.F."/>
            <person name="Roger A.J."/>
            <person name="Ruiz-Trillo I."/>
            <person name="Lander E."/>
            <person name="Nusbaum C."/>
        </authorList>
    </citation>
    <scope>NUCLEOTIDE SEQUENCE [LARGE SCALE GENOMIC DNA]</scope>
    <source>
        <strain evidence="14">ATCC 38327</strain>
    </source>
</reference>
<keyword evidence="8" id="KW-0131">Cell cycle</keyword>
<evidence type="ECO:0000313" key="13">
    <source>
        <dbReference type="EMBL" id="KNE57905.1"/>
    </source>
</evidence>
<evidence type="ECO:0000256" key="8">
    <source>
        <dbReference type="ARBA" id="ARBA00023306"/>
    </source>
</evidence>
<comment type="subcellular location">
    <subcellularLocation>
        <location evidence="1">Cytoplasm</location>
        <location evidence="1">Cytoskeleton</location>
    </subcellularLocation>
</comment>
<evidence type="ECO:0000256" key="7">
    <source>
        <dbReference type="ARBA" id="ARBA00023212"/>
    </source>
</evidence>
<evidence type="ECO:0000313" key="14">
    <source>
        <dbReference type="Proteomes" id="UP000054350"/>
    </source>
</evidence>
<dbReference type="EMBL" id="GG745332">
    <property type="protein sequence ID" value="KNE57905.1"/>
    <property type="molecule type" value="Genomic_DNA"/>
</dbReference>
<comment type="similarity">
    <text evidence="2">Belongs to the MAPRE family.</text>
</comment>
<feature type="compositionally biased region" description="Low complexity" evidence="10">
    <location>
        <begin position="155"/>
        <end position="164"/>
    </location>
</feature>
<feature type="region of interest" description="Disordered" evidence="10">
    <location>
        <begin position="235"/>
        <end position="270"/>
    </location>
</feature>
<feature type="domain" description="Calponin-homology (CH)" evidence="11">
    <location>
        <begin position="2"/>
        <end position="103"/>
    </location>
</feature>
<feature type="region of interest" description="Disordered" evidence="10">
    <location>
        <begin position="130"/>
        <end position="169"/>
    </location>
</feature>
<evidence type="ECO:0000256" key="10">
    <source>
        <dbReference type="SAM" id="MobiDB-lite"/>
    </source>
</evidence>
<evidence type="ECO:0000259" key="11">
    <source>
        <dbReference type="PROSITE" id="PS50021"/>
    </source>
</evidence>
<dbReference type="InterPro" id="IPR036133">
    <property type="entry name" value="EB1_C_sf"/>
</dbReference>
<dbReference type="GO" id="GO:0030473">
    <property type="term" value="P:nuclear migration along microtubule"/>
    <property type="evidence" value="ECO:0007669"/>
    <property type="project" value="UniProtKB-ARBA"/>
</dbReference>
<dbReference type="PROSITE" id="PS50021">
    <property type="entry name" value="CH"/>
    <property type="match status" value="1"/>
</dbReference>
<keyword evidence="4" id="KW-0132">Cell division</keyword>
<dbReference type="GO" id="GO:0072686">
    <property type="term" value="C:mitotic spindle"/>
    <property type="evidence" value="ECO:0007669"/>
    <property type="project" value="UniProtKB-ARBA"/>
</dbReference>
<organism evidence="13 14">
    <name type="scientific">Allomyces macrogynus (strain ATCC 38327)</name>
    <name type="common">Allomyces javanicus var. macrogynus</name>
    <dbReference type="NCBI Taxonomy" id="578462"/>
    <lineage>
        <taxon>Eukaryota</taxon>
        <taxon>Fungi</taxon>
        <taxon>Fungi incertae sedis</taxon>
        <taxon>Blastocladiomycota</taxon>
        <taxon>Blastocladiomycetes</taxon>
        <taxon>Blastocladiales</taxon>
        <taxon>Blastocladiaceae</taxon>
        <taxon>Allomyces</taxon>
    </lineage>
</organism>
<sequence>MGESRVELLAWVNSLLQLNYTKLEQLGMGAAYCQIFDSIWGDLQLHKVKYDAKHEYEYVANYKVLQLAFDQHGVDKVIPVEKLIKCKLTDNMEFLIWCKRFHDMYYPGGHYDAAARRKLCGTSTSRSKISSRMTAYSSPRKSSGSTLSVPGGGRSISRPGSSHGNVSAAQQISELTHRLEDSALALEALGTERDFYYSKLRDIEVLVQQEAARGDQSDLLMLIQQILYATEEGFEVPDDGAGEDPEGVVMVGSEDVDPDGPYGYDDVDMY</sequence>
<dbReference type="InterPro" id="IPR036872">
    <property type="entry name" value="CH_dom_sf"/>
</dbReference>
<dbReference type="Gene3D" id="1.10.418.10">
    <property type="entry name" value="Calponin-like domain"/>
    <property type="match status" value="1"/>
</dbReference>
<dbReference type="OMA" id="TVLEHEY"/>
<evidence type="ECO:0000256" key="1">
    <source>
        <dbReference type="ARBA" id="ARBA00004245"/>
    </source>
</evidence>
<evidence type="ECO:0000256" key="2">
    <source>
        <dbReference type="ARBA" id="ARBA00010729"/>
    </source>
</evidence>
<dbReference type="SUPFAM" id="SSF47576">
    <property type="entry name" value="Calponin-homology domain, CH-domain"/>
    <property type="match status" value="1"/>
</dbReference>
<keyword evidence="5 9" id="KW-0493">Microtubule</keyword>
<keyword evidence="14" id="KW-1185">Reference proteome</keyword>
<dbReference type="eggNOG" id="KOG3000">
    <property type="taxonomic scope" value="Eukaryota"/>
</dbReference>
<protein>
    <recommendedName>
        <fullName evidence="15">EB1 C-terminal domain-containing protein</fullName>
    </recommendedName>
</protein>
<dbReference type="InterPro" id="IPR027328">
    <property type="entry name" value="MAPRE"/>
</dbReference>
<dbReference type="VEuPathDB" id="FungiDB:AMAG_04748"/>
<name>A0A0L0S625_ALLM3</name>
<dbReference type="Pfam" id="PF00307">
    <property type="entry name" value="CH"/>
    <property type="match status" value="1"/>
</dbReference>
<evidence type="ECO:0000256" key="4">
    <source>
        <dbReference type="ARBA" id="ARBA00022618"/>
    </source>
</evidence>
<keyword evidence="7" id="KW-0206">Cytoskeleton</keyword>
<dbReference type="AlphaFoldDB" id="A0A0L0S625"/>
<dbReference type="GO" id="GO:0051010">
    <property type="term" value="F:microtubule plus-end binding"/>
    <property type="evidence" value="ECO:0007669"/>
    <property type="project" value="UniProtKB-ARBA"/>
</dbReference>
<dbReference type="GO" id="GO:0035371">
    <property type="term" value="C:microtubule plus-end"/>
    <property type="evidence" value="ECO:0007669"/>
    <property type="project" value="UniProtKB-ARBA"/>
</dbReference>
<evidence type="ECO:0000256" key="3">
    <source>
        <dbReference type="ARBA" id="ARBA00022490"/>
    </source>
</evidence>
<feature type="compositionally biased region" description="Acidic residues" evidence="10">
    <location>
        <begin position="235"/>
        <end position="246"/>
    </location>
</feature>
<dbReference type="InterPro" id="IPR001715">
    <property type="entry name" value="CH_dom"/>
</dbReference>
<dbReference type="FunFam" id="1.10.418.10:FF:000028">
    <property type="entry name" value="RP/EB family microtubule-associated protein"/>
    <property type="match status" value="1"/>
</dbReference>
<evidence type="ECO:0000256" key="9">
    <source>
        <dbReference type="PROSITE-ProRule" id="PRU00576"/>
    </source>
</evidence>
<dbReference type="SUPFAM" id="SSF140612">
    <property type="entry name" value="EB1 dimerisation domain-like"/>
    <property type="match status" value="1"/>
</dbReference>
<dbReference type="STRING" id="578462.A0A0L0S625"/>
<dbReference type="GO" id="GO:0051301">
    <property type="term" value="P:cell division"/>
    <property type="evidence" value="ECO:0007669"/>
    <property type="project" value="UniProtKB-KW"/>
</dbReference>
<dbReference type="InterPro" id="IPR004953">
    <property type="entry name" value="EB1_C"/>
</dbReference>
<feature type="domain" description="EB1 C-terminal" evidence="12">
    <location>
        <begin position="164"/>
        <end position="236"/>
    </location>
</feature>
<dbReference type="Pfam" id="PF03271">
    <property type="entry name" value="EB1"/>
    <property type="match status" value="1"/>
</dbReference>
<proteinExistence type="inferred from homology"/>
<gene>
    <name evidence="13" type="ORF">AMAG_04748</name>
</gene>
<evidence type="ECO:0000256" key="5">
    <source>
        <dbReference type="ARBA" id="ARBA00022701"/>
    </source>
</evidence>
<reference evidence="13 14" key="1">
    <citation type="submission" date="2009-11" db="EMBL/GenBank/DDBJ databases">
        <title>Annotation of Allomyces macrogynus ATCC 38327.</title>
        <authorList>
            <consortium name="The Broad Institute Genome Sequencing Platform"/>
            <person name="Russ C."/>
            <person name="Cuomo C."/>
            <person name="Burger G."/>
            <person name="Gray M.W."/>
            <person name="Holland P.W.H."/>
            <person name="King N."/>
            <person name="Lang F.B.F."/>
            <person name="Roger A.J."/>
            <person name="Ruiz-Trillo I."/>
            <person name="Young S.K."/>
            <person name="Zeng Q."/>
            <person name="Gargeya S."/>
            <person name="Fitzgerald M."/>
            <person name="Haas B."/>
            <person name="Abouelleil A."/>
            <person name="Alvarado L."/>
            <person name="Arachchi H.M."/>
            <person name="Berlin A."/>
            <person name="Chapman S.B."/>
            <person name="Gearin G."/>
            <person name="Goldberg J."/>
            <person name="Griggs A."/>
            <person name="Gujja S."/>
            <person name="Hansen M."/>
            <person name="Heiman D."/>
            <person name="Howarth C."/>
            <person name="Larimer J."/>
            <person name="Lui A."/>
            <person name="MacDonald P.J.P."/>
            <person name="McCowen C."/>
            <person name="Montmayeur A."/>
            <person name="Murphy C."/>
            <person name="Neiman D."/>
            <person name="Pearson M."/>
            <person name="Priest M."/>
            <person name="Roberts A."/>
            <person name="Saif S."/>
            <person name="Shea T."/>
            <person name="Sisk P."/>
            <person name="Stolte C."/>
            <person name="Sykes S."/>
            <person name="Wortman J."/>
            <person name="Nusbaum C."/>
            <person name="Birren B."/>
        </authorList>
    </citation>
    <scope>NUCLEOTIDE SEQUENCE [LARGE SCALE GENOMIC DNA]</scope>
    <source>
        <strain evidence="13 14">ATCC 38327</strain>
    </source>
</reference>